<evidence type="ECO:0000256" key="3">
    <source>
        <dbReference type="ARBA" id="ARBA00023128"/>
    </source>
</evidence>
<dbReference type="GO" id="GO:0032981">
    <property type="term" value="P:mitochondrial respiratory chain complex I assembly"/>
    <property type="evidence" value="ECO:0007669"/>
    <property type="project" value="TreeGrafter"/>
</dbReference>
<dbReference type="Proteomes" id="UP001489004">
    <property type="component" value="Unassembled WGS sequence"/>
</dbReference>
<dbReference type="EMBL" id="JALJOR010000022">
    <property type="protein sequence ID" value="KAK9803259.1"/>
    <property type="molecule type" value="Genomic_DNA"/>
</dbReference>
<dbReference type="GO" id="GO:0006120">
    <property type="term" value="P:mitochondrial electron transport, NADH to ubiquinone"/>
    <property type="evidence" value="ECO:0007669"/>
    <property type="project" value="TreeGrafter"/>
</dbReference>
<dbReference type="InterPro" id="IPR039131">
    <property type="entry name" value="NDUFAF1"/>
</dbReference>
<dbReference type="SUPFAM" id="SSF49785">
    <property type="entry name" value="Galactose-binding domain-like"/>
    <property type="match status" value="1"/>
</dbReference>
<dbReference type="GO" id="GO:0005739">
    <property type="term" value="C:mitochondrion"/>
    <property type="evidence" value="ECO:0007669"/>
    <property type="project" value="UniProtKB-SubCell"/>
</dbReference>
<accession>A0AAW1NYZ8</accession>
<name>A0AAW1NYZ8_9CHLO</name>
<gene>
    <name evidence="6" type="ORF">WJX72_001399</name>
</gene>
<dbReference type="InterPro" id="IPR013857">
    <property type="entry name" value="NADH-UbQ_OxRdtase-assoc_prot30"/>
</dbReference>
<evidence type="ECO:0000256" key="2">
    <source>
        <dbReference type="ARBA" id="ARBA00007884"/>
    </source>
</evidence>
<protein>
    <recommendedName>
        <fullName evidence="5">NADH:ubiquinone oxidoreductase intermediate-associated protein 30 domain-containing protein</fullName>
    </recommendedName>
</protein>
<comment type="caution">
    <text evidence="6">The sequence shown here is derived from an EMBL/GenBank/DDBJ whole genome shotgun (WGS) entry which is preliminary data.</text>
</comment>
<dbReference type="GO" id="GO:0051082">
    <property type="term" value="F:unfolded protein binding"/>
    <property type="evidence" value="ECO:0007669"/>
    <property type="project" value="TreeGrafter"/>
</dbReference>
<keyword evidence="7" id="KW-1185">Reference proteome</keyword>
<evidence type="ECO:0000313" key="6">
    <source>
        <dbReference type="EMBL" id="KAK9803259.1"/>
    </source>
</evidence>
<comment type="similarity">
    <text evidence="2">Belongs to the CIA30 family.</text>
</comment>
<comment type="subcellular location">
    <subcellularLocation>
        <location evidence="1">Mitochondrion</location>
    </subcellularLocation>
</comment>
<reference evidence="6 7" key="1">
    <citation type="journal article" date="2024" name="Nat. Commun.">
        <title>Phylogenomics reveals the evolutionary origins of lichenization in chlorophyte algae.</title>
        <authorList>
            <person name="Puginier C."/>
            <person name="Libourel C."/>
            <person name="Otte J."/>
            <person name="Skaloud P."/>
            <person name="Haon M."/>
            <person name="Grisel S."/>
            <person name="Petersen M."/>
            <person name="Berrin J.G."/>
            <person name="Delaux P.M."/>
            <person name="Dal Grande F."/>
            <person name="Keller J."/>
        </authorList>
    </citation>
    <scope>NUCLEOTIDE SEQUENCE [LARGE SCALE GENOMIC DNA]</scope>
    <source>
        <strain evidence="6 7">SAG 2043</strain>
    </source>
</reference>
<proteinExistence type="inferred from homology"/>
<evidence type="ECO:0000256" key="1">
    <source>
        <dbReference type="ARBA" id="ARBA00004173"/>
    </source>
</evidence>
<dbReference type="AlphaFoldDB" id="A0AAW1NYZ8"/>
<dbReference type="InterPro" id="IPR008979">
    <property type="entry name" value="Galactose-bd-like_sf"/>
</dbReference>
<evidence type="ECO:0000256" key="4">
    <source>
        <dbReference type="ARBA" id="ARBA00023186"/>
    </source>
</evidence>
<evidence type="ECO:0000313" key="7">
    <source>
        <dbReference type="Proteomes" id="UP001489004"/>
    </source>
</evidence>
<dbReference type="PANTHER" id="PTHR13194">
    <property type="entry name" value="COMPLEX I INTERMEDIATE-ASSOCIATED PROTEIN 30"/>
    <property type="match status" value="1"/>
</dbReference>
<organism evidence="6 7">
    <name type="scientific">[Myrmecia] bisecta</name>
    <dbReference type="NCBI Taxonomy" id="41462"/>
    <lineage>
        <taxon>Eukaryota</taxon>
        <taxon>Viridiplantae</taxon>
        <taxon>Chlorophyta</taxon>
        <taxon>core chlorophytes</taxon>
        <taxon>Trebouxiophyceae</taxon>
        <taxon>Trebouxiales</taxon>
        <taxon>Trebouxiaceae</taxon>
        <taxon>Myrmecia</taxon>
    </lineage>
</organism>
<keyword evidence="3" id="KW-0496">Mitochondrion</keyword>
<dbReference type="Pfam" id="PF08547">
    <property type="entry name" value="CIA30"/>
    <property type="match status" value="1"/>
</dbReference>
<dbReference type="PANTHER" id="PTHR13194:SF18">
    <property type="entry name" value="COMPLEX I INTERMEDIATE-ASSOCIATED PROTEIN 30, MITOCHONDRIAL"/>
    <property type="match status" value="1"/>
</dbReference>
<keyword evidence="4" id="KW-0143">Chaperone</keyword>
<sequence>MIWRRLVRNTQDFIQKVKDPYPPSSRQLFRFKSPEDLAAWNIFTDQEFGGLSTASLSSSAAYPGTANFAGEYSTELGVDAGDRIRRSGFAGIRSQETGEHIDLEPFDHLVFRVRGDGRKYIANIRTENWIVGDRSHDIWQAYLFARKGVWQDVRVPLDRFLLTWKGKLVETEVEMARQRVLSLGISLAGGEDLQPHGPFCLGLENIHAERVGPLK</sequence>
<feature type="domain" description="NADH:ubiquinone oxidoreductase intermediate-associated protein 30" evidence="5">
    <location>
        <begin position="29"/>
        <end position="201"/>
    </location>
</feature>
<evidence type="ECO:0000259" key="5">
    <source>
        <dbReference type="Pfam" id="PF08547"/>
    </source>
</evidence>